<sequence>MKTLIQLAFGLIGIGLLTGCGNEVDHTEIRKSGFVFCGQSNLKTFNPQLIDSGITADALSPQIYDTLLTLDPTTHQPIASIAQDWQVNKSGTEYILNLRTDVVFQNTAWFTPTRNLNAQDVVFSFRRIIDPTHPYHLVGGGSYPWFTGIDLANLLTDVVALSNHQVKFILSRPNFAFLSNLATSHAVILSAEYGHQLAQQDSKERMDLYPVGSGPFALDEFQINDLVRLRRHEHYWRGPVKMEQVVFDISQRGTGTLAKLLRNECDVLSSPISSQIPVIEKHPNMVLTATPAMNVAFIAINTSHLALQDVRVRQALNLAINRQNILDSVYYGTGTLAYTLLPPSSWAYQKDSVKIRFDRNYALALLREAGYESGLTLSMWVPSEPSAYNPSPRKTAELIQANLADIGIQLNLLYEERFERVLPDETLADLILTGWVADTGDPDNFLRPLLSCNSELAGINVAMWCNSDFDFLLDLALETEKNRYRLNLYRQAQNILNEEFPVIPLAHGVQFRAHDKSLVGFKSSPFNSQPFDSVERTY</sequence>
<organism evidence="2 3">
    <name type="scientific">Vibrio cidicii</name>
    <dbReference type="NCBI Taxonomy" id="1763883"/>
    <lineage>
        <taxon>Bacteria</taxon>
        <taxon>Pseudomonadati</taxon>
        <taxon>Pseudomonadota</taxon>
        <taxon>Gammaproteobacteria</taxon>
        <taxon>Vibrionales</taxon>
        <taxon>Vibrionaceae</taxon>
        <taxon>Vibrio</taxon>
    </lineage>
</organism>
<dbReference type="Gene3D" id="3.10.105.10">
    <property type="entry name" value="Dipeptide-binding Protein, Domain 3"/>
    <property type="match status" value="1"/>
</dbReference>
<dbReference type="PIRSF" id="PIRSF002741">
    <property type="entry name" value="MppA"/>
    <property type="match status" value="1"/>
</dbReference>
<comment type="caution">
    <text evidence="2">The sequence shown here is derived from an EMBL/GenBank/DDBJ whole genome shotgun (WGS) entry which is preliminary data.</text>
</comment>
<dbReference type="InterPro" id="IPR039424">
    <property type="entry name" value="SBP_5"/>
</dbReference>
<dbReference type="Pfam" id="PF00496">
    <property type="entry name" value="SBP_bac_5"/>
    <property type="match status" value="1"/>
</dbReference>
<proteinExistence type="predicted"/>
<dbReference type="PANTHER" id="PTHR30290">
    <property type="entry name" value="PERIPLASMIC BINDING COMPONENT OF ABC TRANSPORTER"/>
    <property type="match status" value="1"/>
</dbReference>
<evidence type="ECO:0000313" key="3">
    <source>
        <dbReference type="Proteomes" id="UP000075346"/>
    </source>
</evidence>
<dbReference type="CDD" id="cd08493">
    <property type="entry name" value="PBP2_DppA_like"/>
    <property type="match status" value="1"/>
</dbReference>
<dbReference type="GO" id="GO:0015833">
    <property type="term" value="P:peptide transport"/>
    <property type="evidence" value="ECO:0007669"/>
    <property type="project" value="TreeGrafter"/>
</dbReference>
<evidence type="ECO:0000259" key="1">
    <source>
        <dbReference type="Pfam" id="PF00496"/>
    </source>
</evidence>
<protein>
    <submittedName>
        <fullName evidence="2">ABC transporter substrate-binding protein</fullName>
    </submittedName>
</protein>
<dbReference type="Proteomes" id="UP000075346">
    <property type="component" value="Unassembled WGS sequence"/>
</dbReference>
<accession>A0A151KXK5</accession>
<dbReference type="NCBIfam" id="NF011689">
    <property type="entry name" value="PRK15109.1"/>
    <property type="match status" value="1"/>
</dbReference>
<dbReference type="PANTHER" id="PTHR30290:SF28">
    <property type="entry name" value="ABC TRANSPORTER PERIPLASMIC-BINDING PROTEIN SAPA-RELATED"/>
    <property type="match status" value="1"/>
</dbReference>
<dbReference type="Gene3D" id="3.90.76.10">
    <property type="entry name" value="Dipeptide-binding Protein, Domain 1"/>
    <property type="match status" value="1"/>
</dbReference>
<dbReference type="Gene3D" id="3.40.190.10">
    <property type="entry name" value="Periplasmic binding protein-like II"/>
    <property type="match status" value="1"/>
</dbReference>
<dbReference type="RefSeq" id="WP_061897062.1">
    <property type="nucleotide sequence ID" value="NZ_LOBR01000039.1"/>
</dbReference>
<dbReference type="GO" id="GO:0043190">
    <property type="term" value="C:ATP-binding cassette (ABC) transporter complex"/>
    <property type="evidence" value="ECO:0007669"/>
    <property type="project" value="InterPro"/>
</dbReference>
<gene>
    <name evidence="2" type="ORF">ATY37_15550</name>
</gene>
<dbReference type="InterPro" id="IPR030678">
    <property type="entry name" value="Peptide/Ni-bd"/>
</dbReference>
<dbReference type="PROSITE" id="PS51257">
    <property type="entry name" value="PROKAR_LIPOPROTEIN"/>
    <property type="match status" value="1"/>
</dbReference>
<dbReference type="SUPFAM" id="SSF53850">
    <property type="entry name" value="Periplasmic binding protein-like II"/>
    <property type="match status" value="1"/>
</dbReference>
<feature type="domain" description="Solute-binding protein family 5" evidence="1">
    <location>
        <begin position="77"/>
        <end position="453"/>
    </location>
</feature>
<dbReference type="GO" id="GO:1904680">
    <property type="term" value="F:peptide transmembrane transporter activity"/>
    <property type="evidence" value="ECO:0007669"/>
    <property type="project" value="TreeGrafter"/>
</dbReference>
<dbReference type="GO" id="GO:0030288">
    <property type="term" value="C:outer membrane-bounded periplasmic space"/>
    <property type="evidence" value="ECO:0007669"/>
    <property type="project" value="UniProtKB-ARBA"/>
</dbReference>
<reference evidence="3" key="1">
    <citation type="submission" date="2015-12" db="EMBL/GenBank/DDBJ databases">
        <authorList>
            <person name="Shamseldin A."/>
            <person name="Moawad H."/>
            <person name="Abd El-Rahim W.M."/>
            <person name="Sadowsky M.J."/>
        </authorList>
    </citation>
    <scope>NUCLEOTIDE SEQUENCE [LARGE SCALE GENOMIC DNA]</scope>
    <source>
        <strain evidence="3">2538-88</strain>
    </source>
</reference>
<evidence type="ECO:0000313" key="2">
    <source>
        <dbReference type="EMBL" id="KYN87898.1"/>
    </source>
</evidence>
<dbReference type="AlphaFoldDB" id="A0A151KXK5"/>
<dbReference type="InterPro" id="IPR000914">
    <property type="entry name" value="SBP_5_dom"/>
</dbReference>
<dbReference type="EMBL" id="LOBR01000039">
    <property type="protein sequence ID" value="KYN87898.1"/>
    <property type="molecule type" value="Genomic_DNA"/>
</dbReference>
<name>A0A151KXK5_9VIBR</name>